<reference evidence="2 3" key="1">
    <citation type="submission" date="2015-09" db="EMBL/GenBank/DDBJ databases">
        <authorList>
            <consortium name="Pathogen Informatics"/>
        </authorList>
    </citation>
    <scope>NUCLEOTIDE SEQUENCE [LARGE SCALE GENOMIC DNA]</scope>
    <source>
        <strain evidence="2 3">2789STDY5608849</strain>
    </source>
</reference>
<evidence type="ECO:0000256" key="1">
    <source>
        <dbReference type="SAM" id="Phobius"/>
    </source>
</evidence>
<keyword evidence="1" id="KW-0472">Membrane</keyword>
<keyword evidence="1" id="KW-1133">Transmembrane helix</keyword>
<keyword evidence="1" id="KW-0812">Transmembrane</keyword>
<dbReference type="AlphaFoldDB" id="A0A174GQX7"/>
<evidence type="ECO:0000313" key="2">
    <source>
        <dbReference type="EMBL" id="CUO63578.1"/>
    </source>
</evidence>
<dbReference type="RefSeq" id="WP_055228186.1">
    <property type="nucleotide sequence ID" value="NZ_CYYV01000011.1"/>
</dbReference>
<dbReference type="EMBL" id="CYYV01000011">
    <property type="protein sequence ID" value="CUO63578.1"/>
    <property type="molecule type" value="Genomic_DNA"/>
</dbReference>
<dbReference type="Proteomes" id="UP000095706">
    <property type="component" value="Unassembled WGS sequence"/>
</dbReference>
<gene>
    <name evidence="2" type="ORF">ERS852406_02452</name>
</gene>
<feature type="transmembrane region" description="Helical" evidence="1">
    <location>
        <begin position="88"/>
        <end position="108"/>
    </location>
</feature>
<organism evidence="2 3">
    <name type="scientific">Fusicatenibacter saccharivorans</name>
    <dbReference type="NCBI Taxonomy" id="1150298"/>
    <lineage>
        <taxon>Bacteria</taxon>
        <taxon>Bacillati</taxon>
        <taxon>Bacillota</taxon>
        <taxon>Clostridia</taxon>
        <taxon>Lachnospirales</taxon>
        <taxon>Lachnospiraceae</taxon>
        <taxon>Fusicatenibacter</taxon>
    </lineage>
</organism>
<accession>A0A174GQX7</accession>
<dbReference type="InterPro" id="IPR010690">
    <property type="entry name" value="YqfD"/>
</dbReference>
<dbReference type="Pfam" id="PF06898">
    <property type="entry name" value="YqfD"/>
    <property type="match status" value="1"/>
</dbReference>
<evidence type="ECO:0000313" key="3">
    <source>
        <dbReference type="Proteomes" id="UP000095706"/>
    </source>
</evidence>
<name>A0A174GQX7_9FIRM</name>
<sequence>MQRGKAFWKGSVRIRVTGREPERFFNLCGHHNITLWDVTEHKGCFEMSLLPEDFFRLLPIRRKSGVRIRIQKKQGLPFFYRRSLKRKAFFIGIFLCLAGLYTLSQFIWNIHVEGNYANSTQTILNSLDAAGIHHGSWKKRVDCSQTASYLREQFPNLTWVSAKIEGTQLVLAVKENVDGYVIEEKADDPQNLVAKKEGTVVRIITRNGIPQVLPGDTCQAGDILVKGEIPLVNDSGETYDYSYVHADADIDLETTWYYYDTFPLSHTVRTYQKAEKKTPVFQISAYRFFLGNLLPENFVESLRSMTGTADQKTEKRENGADEEVSLQQLYLTENFALPFYFGYRQKFPFEVQKETYSEHEAKEKASQNYQKFHRNLSEKGLQISENHVTIELNDTSCITKGTLRVIERAVEAQPCKIQKVSDGKESMVDEQQ</sequence>
<proteinExistence type="predicted"/>
<protein>
    <submittedName>
        <fullName evidence="2">Sporulation protein YqfD</fullName>
    </submittedName>
</protein>